<protein>
    <recommendedName>
        <fullName evidence="3">PIN domain-containing protein</fullName>
    </recommendedName>
</protein>
<gene>
    <name evidence="1" type="ORF">SM_b20411</name>
</gene>
<accession>Q92WE3</accession>
<dbReference type="PATRIC" id="fig|266834.11.peg.5326"/>
<dbReference type="InterPro" id="IPR029060">
    <property type="entry name" value="PIN-like_dom_sf"/>
</dbReference>
<dbReference type="EMBL" id="AL591985">
    <property type="protein sequence ID" value="CAC48797.1"/>
    <property type="molecule type" value="Genomic_DNA"/>
</dbReference>
<dbReference type="OrthoDB" id="333798at2"/>
<dbReference type="SUPFAM" id="SSF88723">
    <property type="entry name" value="PIN domain-like"/>
    <property type="match status" value="1"/>
</dbReference>
<organism evidence="1 2">
    <name type="scientific">Rhizobium meliloti (strain 1021)</name>
    <name type="common">Ensifer meliloti</name>
    <name type="synonym">Sinorhizobium meliloti</name>
    <dbReference type="NCBI Taxonomy" id="266834"/>
    <lineage>
        <taxon>Bacteria</taxon>
        <taxon>Pseudomonadati</taxon>
        <taxon>Pseudomonadota</taxon>
        <taxon>Alphaproteobacteria</taxon>
        <taxon>Hyphomicrobiales</taxon>
        <taxon>Rhizobiaceae</taxon>
        <taxon>Sinorhizobium/Ensifer group</taxon>
        <taxon>Sinorhizobium</taxon>
    </lineage>
</organism>
<keyword evidence="1" id="KW-0614">Plasmid</keyword>
<dbReference type="eggNOG" id="COG1848">
    <property type="taxonomic scope" value="Bacteria"/>
</dbReference>
<dbReference type="PIR" id="E95891">
    <property type="entry name" value="E95891"/>
</dbReference>
<name>Q92WE3_RHIME</name>
<evidence type="ECO:0000313" key="1">
    <source>
        <dbReference type="EMBL" id="CAC48797.1"/>
    </source>
</evidence>
<dbReference type="Proteomes" id="UP000001976">
    <property type="component" value="Plasmid pSymB"/>
</dbReference>
<dbReference type="EnsemblBacteria" id="CAC48797">
    <property type="protein sequence ID" value="CAC48797"/>
    <property type="gene ID" value="SM_b20411"/>
</dbReference>
<dbReference type="AlphaFoldDB" id="Q92WE3"/>
<proteinExistence type="predicted"/>
<keyword evidence="2" id="KW-1185">Reference proteome</keyword>
<evidence type="ECO:0008006" key="3">
    <source>
        <dbReference type="Google" id="ProtNLM"/>
    </source>
</evidence>
<reference evidence="2" key="2">
    <citation type="journal article" date="2001" name="Science">
        <title>The composite genome of the legume symbiont Sinorhizobium meliloti.</title>
        <authorList>
            <person name="Galibert F."/>
            <person name="Finan T.M."/>
            <person name="Long S.R."/>
            <person name="Puehler A."/>
            <person name="Abola P."/>
            <person name="Ampe F."/>
            <person name="Barloy-Hubler F."/>
            <person name="Barnett M.J."/>
            <person name="Becker A."/>
            <person name="Boistard P."/>
            <person name="Bothe G."/>
            <person name="Boutry M."/>
            <person name="Bowser L."/>
            <person name="Buhrmester J."/>
            <person name="Cadieu E."/>
            <person name="Capela D."/>
            <person name="Chain P."/>
            <person name="Cowie A."/>
            <person name="Davis R.W."/>
            <person name="Dreano S."/>
            <person name="Federspiel N.A."/>
            <person name="Fisher R.F."/>
            <person name="Gloux S."/>
            <person name="Godrie T."/>
            <person name="Goffeau A."/>
            <person name="Golding B."/>
            <person name="Gouzy J."/>
            <person name="Gurjal M."/>
            <person name="Hernandez-Lucas I."/>
            <person name="Hong A."/>
            <person name="Huizar L."/>
            <person name="Hyman R.W."/>
            <person name="Jones T."/>
            <person name="Kahn D."/>
            <person name="Kahn M.L."/>
            <person name="Kalman S."/>
            <person name="Keating D.H."/>
            <person name="Kiss E."/>
            <person name="Komp C."/>
            <person name="Lelaure V."/>
            <person name="Masuy D."/>
            <person name="Palm C."/>
            <person name="Peck M.C."/>
            <person name="Pohl T.M."/>
            <person name="Portetelle D."/>
            <person name="Purnelle B."/>
            <person name="Ramsperger U."/>
            <person name="Surzycki R."/>
            <person name="Thebault P."/>
            <person name="Vandenbol M."/>
            <person name="Vorhoelter F.J."/>
            <person name="Weidner S."/>
            <person name="Wells D.H."/>
            <person name="Wong K."/>
            <person name="Yeh K.-C."/>
            <person name="Batut J."/>
        </authorList>
    </citation>
    <scope>NUCLEOTIDE SEQUENCE [LARGE SCALE GENOMIC DNA]</scope>
    <source>
        <strain evidence="2">1021</strain>
        <plasmid evidence="2">Plasmid pSymB</plasmid>
    </source>
</reference>
<sequence length="82" mass="8662">MEIVAKLRSLPGHVFWPDDVSLVGSSDIIPSKILTSGQVTDTYLLALAKARGGKLATFDRKLSAAAVTKGNSALHLIATNRS</sequence>
<reference evidence="1 2" key="1">
    <citation type="journal article" date="2001" name="Proc. Natl. Acad. Sci. U.S.A.">
        <title>The complete sequence of the 1,683-kb pSymB megaplasmid from the N2-fixing endosymbiont Sinorhizobium meliloti.</title>
        <authorList>
            <person name="Finan T.M."/>
            <person name="Weidner S."/>
            <person name="Wong K."/>
            <person name="Buhrmester J."/>
            <person name="Chain P."/>
            <person name="Vorholter F.J."/>
            <person name="Hernandez-Lucas I."/>
            <person name="Becker A."/>
            <person name="Cowie A."/>
            <person name="Gouzy J."/>
            <person name="Golding B."/>
            <person name="Puhler A."/>
        </authorList>
    </citation>
    <scope>NUCLEOTIDE SEQUENCE [LARGE SCALE GENOMIC DNA]</scope>
    <source>
        <strain evidence="1 2">1021</strain>
        <plasmid evidence="2">Plasmid pSymB</plasmid>
    </source>
</reference>
<evidence type="ECO:0000313" key="2">
    <source>
        <dbReference type="Proteomes" id="UP000001976"/>
    </source>
</evidence>
<dbReference type="HOGENOM" id="CLU_2555860_0_0_5"/>
<geneLocation type="plasmid" evidence="1 2">
    <name>pSymB</name>
</geneLocation>
<dbReference type="KEGG" id="sme:SM_b20411"/>